<dbReference type="InterPro" id="IPR002589">
    <property type="entry name" value="Macro_dom"/>
</dbReference>
<dbReference type="Pfam" id="PF01661">
    <property type="entry name" value="Macro"/>
    <property type="match status" value="1"/>
</dbReference>
<dbReference type="SMART" id="SM00506">
    <property type="entry name" value="A1pp"/>
    <property type="match status" value="1"/>
</dbReference>
<evidence type="ECO:0000313" key="4">
    <source>
        <dbReference type="Proteomes" id="UP000799439"/>
    </source>
</evidence>
<dbReference type="Gene3D" id="3.40.220.10">
    <property type="entry name" value="Leucine Aminopeptidase, subunit E, domain 1"/>
    <property type="match status" value="1"/>
</dbReference>
<dbReference type="EMBL" id="ML996084">
    <property type="protein sequence ID" value="KAF2154385.1"/>
    <property type="molecule type" value="Genomic_DNA"/>
</dbReference>
<dbReference type="SUPFAM" id="SSF52949">
    <property type="entry name" value="Macro domain-like"/>
    <property type="match status" value="1"/>
</dbReference>
<protein>
    <submittedName>
        <fullName evidence="3">A1pp-domain-containing protein</fullName>
    </submittedName>
</protein>
<keyword evidence="4" id="KW-1185">Reference proteome</keyword>
<accession>A0A9P4J5B1</accession>
<evidence type="ECO:0000256" key="1">
    <source>
        <dbReference type="SAM" id="MobiDB-lite"/>
    </source>
</evidence>
<organism evidence="3 4">
    <name type="scientific">Myriangium duriaei CBS 260.36</name>
    <dbReference type="NCBI Taxonomy" id="1168546"/>
    <lineage>
        <taxon>Eukaryota</taxon>
        <taxon>Fungi</taxon>
        <taxon>Dikarya</taxon>
        <taxon>Ascomycota</taxon>
        <taxon>Pezizomycotina</taxon>
        <taxon>Dothideomycetes</taxon>
        <taxon>Dothideomycetidae</taxon>
        <taxon>Myriangiales</taxon>
        <taxon>Myriangiaceae</taxon>
        <taxon>Myriangium</taxon>
    </lineage>
</organism>
<feature type="domain" description="Macro" evidence="2">
    <location>
        <begin position="36"/>
        <end position="227"/>
    </location>
</feature>
<comment type="caution">
    <text evidence="3">The sequence shown here is derived from an EMBL/GenBank/DDBJ whole genome shotgun (WGS) entry which is preliminary data.</text>
</comment>
<dbReference type="CDD" id="cd02908">
    <property type="entry name" value="Macro_OAADPr_deacetylase"/>
    <property type="match status" value="1"/>
</dbReference>
<dbReference type="AlphaFoldDB" id="A0A9P4J5B1"/>
<gene>
    <name evidence="3" type="ORF">K461DRAFT_277505</name>
</gene>
<dbReference type="PANTHER" id="PTHR11106">
    <property type="entry name" value="GANGLIOSIDE INDUCED DIFFERENTIATION ASSOCIATED PROTEIN 2-RELATED"/>
    <property type="match status" value="1"/>
</dbReference>
<dbReference type="InterPro" id="IPR043472">
    <property type="entry name" value="Macro_dom-like"/>
</dbReference>
<name>A0A9P4J5B1_9PEZI</name>
<evidence type="ECO:0000313" key="3">
    <source>
        <dbReference type="EMBL" id="KAF2154385.1"/>
    </source>
</evidence>
<feature type="compositionally biased region" description="Basic and acidic residues" evidence="1">
    <location>
        <begin position="245"/>
        <end position="258"/>
    </location>
</feature>
<dbReference type="OrthoDB" id="6077599at2759"/>
<evidence type="ECO:0000259" key="2">
    <source>
        <dbReference type="PROSITE" id="PS51154"/>
    </source>
</evidence>
<sequence length="258" mass="27779">MARQILTPSQIPTIRQLYASQDLTPTTRSPSPLLTCPSPVRTSHFNDTISLIKHDITRLRVTAIVNAANTSLLGGGGVDGAIHAAAGPDLLDECRELDGCDTGDAKITSGAELPASYVIHAVGPIYGVERRKEKGREERLLKRCYERSLELAKDKDEGEGVSVAFSGLSTGVYGYPKEEAAKVAIATVVSWLGVEKAAGREHVKNVVFCCFEDRDYEAYMELLPQFCPREEDEPGATVHGAGPKKGGDELEGADPRLA</sequence>
<proteinExistence type="predicted"/>
<dbReference type="Proteomes" id="UP000799439">
    <property type="component" value="Unassembled WGS sequence"/>
</dbReference>
<dbReference type="PANTHER" id="PTHR11106:SF27">
    <property type="entry name" value="MACRO DOMAIN-CONTAINING PROTEIN"/>
    <property type="match status" value="1"/>
</dbReference>
<feature type="region of interest" description="Disordered" evidence="1">
    <location>
        <begin position="231"/>
        <end position="258"/>
    </location>
</feature>
<reference evidence="3" key="1">
    <citation type="journal article" date="2020" name="Stud. Mycol.">
        <title>101 Dothideomycetes genomes: a test case for predicting lifestyles and emergence of pathogens.</title>
        <authorList>
            <person name="Haridas S."/>
            <person name="Albert R."/>
            <person name="Binder M."/>
            <person name="Bloem J."/>
            <person name="Labutti K."/>
            <person name="Salamov A."/>
            <person name="Andreopoulos B."/>
            <person name="Baker S."/>
            <person name="Barry K."/>
            <person name="Bills G."/>
            <person name="Bluhm B."/>
            <person name="Cannon C."/>
            <person name="Castanera R."/>
            <person name="Culley D."/>
            <person name="Daum C."/>
            <person name="Ezra D."/>
            <person name="Gonzalez J."/>
            <person name="Henrissat B."/>
            <person name="Kuo A."/>
            <person name="Liang C."/>
            <person name="Lipzen A."/>
            <person name="Lutzoni F."/>
            <person name="Magnuson J."/>
            <person name="Mondo S."/>
            <person name="Nolan M."/>
            <person name="Ohm R."/>
            <person name="Pangilinan J."/>
            <person name="Park H.-J."/>
            <person name="Ramirez L."/>
            <person name="Alfaro M."/>
            <person name="Sun H."/>
            <person name="Tritt A."/>
            <person name="Yoshinaga Y."/>
            <person name="Zwiers L.-H."/>
            <person name="Turgeon B."/>
            <person name="Goodwin S."/>
            <person name="Spatafora J."/>
            <person name="Crous P."/>
            <person name="Grigoriev I."/>
        </authorList>
    </citation>
    <scope>NUCLEOTIDE SEQUENCE</scope>
    <source>
        <strain evidence="3">CBS 260.36</strain>
    </source>
</reference>
<dbReference type="PROSITE" id="PS51154">
    <property type="entry name" value="MACRO"/>
    <property type="match status" value="1"/>
</dbReference>